<evidence type="ECO:0000313" key="5">
    <source>
        <dbReference type="Proteomes" id="UP001430306"/>
    </source>
</evidence>
<dbReference type="InterPro" id="IPR002699">
    <property type="entry name" value="V_ATPase_D"/>
</dbReference>
<dbReference type="EMBL" id="JAJKFW010000012">
    <property type="protein sequence ID" value="MCC9641866.1"/>
    <property type="molecule type" value="Genomic_DNA"/>
</dbReference>
<dbReference type="NCBIfam" id="TIGR00309">
    <property type="entry name" value="V_ATPase_subD"/>
    <property type="match status" value="1"/>
</dbReference>
<organism evidence="4 5">
    <name type="scientific">Rhodopirellula halodulae</name>
    <dbReference type="NCBI Taxonomy" id="2894198"/>
    <lineage>
        <taxon>Bacteria</taxon>
        <taxon>Pseudomonadati</taxon>
        <taxon>Planctomycetota</taxon>
        <taxon>Planctomycetia</taxon>
        <taxon>Pirellulales</taxon>
        <taxon>Pirellulaceae</taxon>
        <taxon>Rhodopirellula</taxon>
    </lineage>
</organism>
<sequence length="209" mass="23655">MAKLRLSKNSLQQQQQQLKLYTKLLPSLDLKRRQLTVEAQKAQAELETSIATADELETRIGQELPMLADEQLDLSGLVKMKGYQVGEQNVVGTRLPILDQVEFVVADYSRLSTPAWIDILVQRLKDAAEARVRSRIAEQRVQILRQAVRKITQRVNLFDKVLIPTAKENIQRIQIYLGDAERAAVITSKLAKLKQQQAADGWDNKGTDP</sequence>
<proteinExistence type="inferred from homology"/>
<evidence type="ECO:0000313" key="4">
    <source>
        <dbReference type="EMBL" id="MCC9641866.1"/>
    </source>
</evidence>
<keyword evidence="3" id="KW-0406">Ion transport</keyword>
<dbReference type="Proteomes" id="UP001430306">
    <property type="component" value="Unassembled WGS sequence"/>
</dbReference>
<comment type="similarity">
    <text evidence="1">Belongs to the V-ATPase D subunit family.</text>
</comment>
<dbReference type="Gene3D" id="1.10.287.3240">
    <property type="match status" value="1"/>
</dbReference>
<dbReference type="Pfam" id="PF01813">
    <property type="entry name" value="ATP-synt_D"/>
    <property type="match status" value="1"/>
</dbReference>
<evidence type="ECO:0000256" key="2">
    <source>
        <dbReference type="ARBA" id="ARBA00022448"/>
    </source>
</evidence>
<accession>A0ABS8NE90</accession>
<gene>
    <name evidence="4" type="ORF">LOC71_06230</name>
</gene>
<reference evidence="4" key="1">
    <citation type="submission" date="2021-11" db="EMBL/GenBank/DDBJ databases">
        <title>Genome sequence.</title>
        <authorList>
            <person name="Sun Q."/>
        </authorList>
    </citation>
    <scope>NUCLEOTIDE SEQUENCE</scope>
    <source>
        <strain evidence="4">JC740</strain>
    </source>
</reference>
<protein>
    <submittedName>
        <fullName evidence="4">V-type ATP synthase subunit D</fullName>
    </submittedName>
</protein>
<dbReference type="NCBIfam" id="NF002565">
    <property type="entry name" value="PRK02195.1"/>
    <property type="match status" value="1"/>
</dbReference>
<dbReference type="RefSeq" id="WP_230272324.1">
    <property type="nucleotide sequence ID" value="NZ_JAJKFW010000012.1"/>
</dbReference>
<evidence type="ECO:0000256" key="3">
    <source>
        <dbReference type="ARBA" id="ARBA00023065"/>
    </source>
</evidence>
<name>A0ABS8NE90_9BACT</name>
<comment type="caution">
    <text evidence="4">The sequence shown here is derived from an EMBL/GenBank/DDBJ whole genome shotgun (WGS) entry which is preliminary data.</text>
</comment>
<keyword evidence="5" id="KW-1185">Reference proteome</keyword>
<evidence type="ECO:0000256" key="1">
    <source>
        <dbReference type="ARBA" id="ARBA00005850"/>
    </source>
</evidence>
<keyword evidence="2" id="KW-0813">Transport</keyword>